<evidence type="ECO:0000313" key="3">
    <source>
        <dbReference type="Proteomes" id="UP001208570"/>
    </source>
</evidence>
<dbReference type="EMBL" id="JAODUP010000154">
    <property type="protein sequence ID" value="KAK2159406.1"/>
    <property type="molecule type" value="Genomic_DNA"/>
</dbReference>
<reference evidence="2" key="1">
    <citation type="journal article" date="2023" name="Mol. Biol. Evol.">
        <title>Third-Generation Sequencing Reveals the Adaptive Role of the Epigenome in Three Deep-Sea Polychaetes.</title>
        <authorList>
            <person name="Perez M."/>
            <person name="Aroh O."/>
            <person name="Sun Y."/>
            <person name="Lan Y."/>
            <person name="Juniper S.K."/>
            <person name="Young C.R."/>
            <person name="Angers B."/>
            <person name="Qian P.Y."/>
        </authorList>
    </citation>
    <scope>NUCLEOTIDE SEQUENCE</scope>
    <source>
        <strain evidence="2">P08H-3</strain>
    </source>
</reference>
<feature type="compositionally biased region" description="Basic residues" evidence="1">
    <location>
        <begin position="62"/>
        <end position="71"/>
    </location>
</feature>
<protein>
    <submittedName>
        <fullName evidence="2">Uncharacterized protein</fullName>
    </submittedName>
</protein>
<comment type="caution">
    <text evidence="2">The sequence shown here is derived from an EMBL/GenBank/DDBJ whole genome shotgun (WGS) entry which is preliminary data.</text>
</comment>
<feature type="compositionally biased region" description="Basic and acidic residues" evidence="1">
    <location>
        <begin position="314"/>
        <end position="329"/>
    </location>
</feature>
<feature type="compositionally biased region" description="Basic and acidic residues" evidence="1">
    <location>
        <begin position="80"/>
        <end position="93"/>
    </location>
</feature>
<organism evidence="2 3">
    <name type="scientific">Paralvinella palmiformis</name>
    <dbReference type="NCBI Taxonomy" id="53620"/>
    <lineage>
        <taxon>Eukaryota</taxon>
        <taxon>Metazoa</taxon>
        <taxon>Spiralia</taxon>
        <taxon>Lophotrochozoa</taxon>
        <taxon>Annelida</taxon>
        <taxon>Polychaeta</taxon>
        <taxon>Sedentaria</taxon>
        <taxon>Canalipalpata</taxon>
        <taxon>Terebellida</taxon>
        <taxon>Terebelliformia</taxon>
        <taxon>Alvinellidae</taxon>
        <taxon>Paralvinella</taxon>
    </lineage>
</organism>
<evidence type="ECO:0000313" key="2">
    <source>
        <dbReference type="EMBL" id="KAK2159406.1"/>
    </source>
</evidence>
<feature type="compositionally biased region" description="Polar residues" evidence="1">
    <location>
        <begin position="153"/>
        <end position="168"/>
    </location>
</feature>
<feature type="compositionally biased region" description="Basic and acidic residues" evidence="1">
    <location>
        <begin position="215"/>
        <end position="238"/>
    </location>
</feature>
<feature type="region of interest" description="Disordered" evidence="1">
    <location>
        <begin position="2013"/>
        <end position="2047"/>
    </location>
</feature>
<gene>
    <name evidence="2" type="ORF">LSH36_154g13038</name>
</gene>
<feature type="region of interest" description="Disordered" evidence="1">
    <location>
        <begin position="1955"/>
        <end position="1981"/>
    </location>
</feature>
<dbReference type="Proteomes" id="UP001208570">
    <property type="component" value="Unassembled WGS sequence"/>
</dbReference>
<keyword evidence="3" id="KW-1185">Reference proteome</keyword>
<feature type="compositionally biased region" description="Acidic residues" evidence="1">
    <location>
        <begin position="1963"/>
        <end position="1973"/>
    </location>
</feature>
<feature type="compositionally biased region" description="Basic and acidic residues" evidence="1">
    <location>
        <begin position="186"/>
        <end position="198"/>
    </location>
</feature>
<feature type="region of interest" description="Disordered" evidence="1">
    <location>
        <begin position="437"/>
        <end position="464"/>
    </location>
</feature>
<accession>A0AAD9JUH8</accession>
<feature type="region of interest" description="Disordered" evidence="1">
    <location>
        <begin position="1322"/>
        <end position="1358"/>
    </location>
</feature>
<feature type="region of interest" description="Disordered" evidence="1">
    <location>
        <begin position="1102"/>
        <end position="1134"/>
    </location>
</feature>
<feature type="region of interest" description="Disordered" evidence="1">
    <location>
        <begin position="308"/>
        <end position="339"/>
    </location>
</feature>
<proteinExistence type="predicted"/>
<sequence>MGGLLSKFRRGGQREAGGSPHREEATLSRTHQSEPQLIDEPPEGAYSTDTLRSTKSEGGLLRGKKHGKRSKASSSSTLDRSNERLEPTADIEKGGVSGSSSSKSSTLDKSSKSASLGKGGTLRGLFRSKSSTLKSTRSGAGSKDSLDKKGKNKQQSEPSSSEDVQGNFFTRLFRRSSREFRKKHKEQRDQRSKSEEKQLLTPPNGSEEQSADQQQHQHEHQDGDDNLFKLRSSSEEPQLKPSTPPSETPLLDTLRQDAVSQNADNPDIIQERGLALRQALSRSQELILEHQEKRKQFLMTKTITTTTTTSTKVKTGDEDLPISHRKEETSLVSKTISMEDTDSTEDVIFEKKKGEGMTRKAETEAQDIRLEDSYEIIDGPEIPAGEQVGSELKADLERLQWEAQKIRGSDEALKPISEDFEVLQVGQSEVLTEADSVMGNKQTEPFDDGHKSATQPELSREVDESLPNISSMEKIDHTELFISEGVSADEKIDKHIITNVEAAMQEPLWHPPETNTEPPDLPCEGHIIPIGITTEACSPEQLSQQQGTFEDAELLIIHEEKDASGEASKGGPSESDDLELVSDLLESEGEKTKLESDVMSDLRTELSHAEPTQMSAVTVKQADICSDTREEDTGIVISSNLETPEEGKFLILESQKSEDNTAMINKEDSVLVANDNLNIDKQYTLEGEMNAQLDDTVTRGFEQIKAETASENEEQFNGRYTQFEVQMPKQIGTENLSPSEDKQYSEIMEQEKVISSITESVRTELEQTMVDEAEITMGSTVATEVITQAAEDETKFEQPQIQQKKAVCESVNSELENIVGVVELSDDQPSQTADAPVDETKEVTENKLDLEKPSSPVHISSVEAGESQEVIIKQDLVDISELTEGQSVLHAEADDHLSPIVKPEIQTEPILQEKQFQSIAAESSSEIQIERSVNEYTAKPEENTLNLEELSTPVSTSSVAAAVDSQENEIKQNILDETEIIEDQLIPNTEVISKSEVQAGAVLKEEQSHSIAPKTSSEFQIEGNVTDLLLNTGENKQDLEESSTSVGIPSIEAIDSQNENLKLGTFDTTKVIQDQSEQHVEDHISPITESEQLIEAPIKDEQSGSFPLESLTEPSWTPSSETQNVGETSEDGVSEDTTAMLQQVVSDAYSAAIDELKTTIVHEEQQVAAEVCHPSQTIAASYNETEGVQLTETRNDVSEAMPECQTDDVMQPSPDISQGIISDEWSHNEEFQVLSEKEVDIEGTSSTLMERDSGRQIETSIPVASLLPADTPLNSEELLSKGDVSELPTYQEAITSEMAKNETGFEESTTETCPVENLNMENQTVSQAPEEPTGPITVSEEDAKEHPLDHTSPTEQQFGTNDATEILPVTVAETLERNTDLTDLISAEMQEDDRIQETPHQAVIEQDDATNQESKYLELLEDSSTKEEVNDSDNYSCDVDSNVFNVLKSGDTDISVEMRSDTENTEMLHQRGKVHGHKTLSFETNVSKGYEKMSATGDSLTQELSTYVADNIDELSGSQIAQSDYQLSDGDISLHSKDSSLERVKAHMETQVANEESVLVENGTEIRSRTGLRIFHMKNSSKEEITSEPSKDWLQEGQDKTLTSEAQSSNEVNNEQNRVEYIPDPAKCDFASNIVQSEASANVLRFQIEPSLSYAEQTQGKPITQKSEKKVEPIPDYISQIQDNIGKEWDLSVEQMPFDNENQAELMMADHSLPDRNIMKEDTNKEIVAGSTIGKLSNNNVSGEGDSRLVQSSEEVLGSDFQQIMISGTINKSDIWSFPEDIKSELNERENNSPEKENVSVQWSKYPEPGTECEVKEIIKQTTVLSVKEESDVIAEAISEAIDDIHVEAAVEPITCSISEMEKMTKDMSEEQVDDQSVLEKEAVISGVIDSDVTEMAIDITIKKEQQVEGERDDKAEISEEGKEMPSIMKEKQETDEKEKEVCQDIEVKVIDDVETSIKSDSAEEDEQIEIDDSMGKDDEPITVSREEAIEVETKEEPVSDRVSETEIDIKAEGYPSVEETVSESEKREELGTTELTDSDTDEVMTKESITEIAVTRITTEMVEIDKMPEESDAPLEQLAESVRSGEQPES</sequence>
<feature type="compositionally biased region" description="Polar residues" evidence="1">
    <location>
        <begin position="1112"/>
        <end position="1127"/>
    </location>
</feature>
<feature type="compositionally biased region" description="Basic residues" evidence="1">
    <location>
        <begin position="172"/>
        <end position="185"/>
    </location>
</feature>
<feature type="region of interest" description="Disordered" evidence="1">
    <location>
        <begin position="1907"/>
        <end position="1941"/>
    </location>
</feature>
<feature type="non-terminal residue" evidence="2">
    <location>
        <position position="2091"/>
    </location>
</feature>
<feature type="region of interest" description="Disordered" evidence="1">
    <location>
        <begin position="2064"/>
        <end position="2091"/>
    </location>
</feature>
<name>A0AAD9JUH8_9ANNE</name>
<evidence type="ECO:0000256" key="1">
    <source>
        <dbReference type="SAM" id="MobiDB-lite"/>
    </source>
</evidence>
<feature type="region of interest" description="Disordered" evidence="1">
    <location>
        <begin position="1"/>
        <end position="266"/>
    </location>
</feature>
<feature type="compositionally biased region" description="Low complexity" evidence="1">
    <location>
        <begin position="98"/>
        <end position="116"/>
    </location>
</feature>
<feature type="compositionally biased region" description="Low complexity" evidence="1">
    <location>
        <begin position="125"/>
        <end position="138"/>
    </location>
</feature>